<dbReference type="AlphaFoldDB" id="A0A832G7D8"/>
<organism evidence="1">
    <name type="scientific">Ignavibacterium album</name>
    <dbReference type="NCBI Taxonomy" id="591197"/>
    <lineage>
        <taxon>Bacteria</taxon>
        <taxon>Pseudomonadati</taxon>
        <taxon>Ignavibacteriota</taxon>
        <taxon>Ignavibacteria</taxon>
        <taxon>Ignavibacteriales</taxon>
        <taxon>Ignavibacteriaceae</taxon>
        <taxon>Ignavibacterium</taxon>
    </lineage>
</organism>
<evidence type="ECO:0000313" key="1">
    <source>
        <dbReference type="EMBL" id="HGT48760.1"/>
    </source>
</evidence>
<proteinExistence type="predicted"/>
<comment type="caution">
    <text evidence="1">The sequence shown here is derived from an EMBL/GenBank/DDBJ whole genome shotgun (WGS) entry which is preliminary data.</text>
</comment>
<name>A0A832G7D8_9BACT</name>
<protein>
    <submittedName>
        <fullName evidence="1">Uncharacterized protein</fullName>
    </submittedName>
</protein>
<dbReference type="EMBL" id="DSVI01000019">
    <property type="protein sequence ID" value="HGT48760.1"/>
    <property type="molecule type" value="Genomic_DNA"/>
</dbReference>
<reference evidence="1" key="1">
    <citation type="journal article" date="2020" name="mSystems">
        <title>Genome- and Community-Level Interaction Insights into Carbon Utilization and Element Cycling Functions of Hydrothermarchaeota in Hydrothermal Sediment.</title>
        <authorList>
            <person name="Zhou Z."/>
            <person name="Liu Y."/>
            <person name="Xu W."/>
            <person name="Pan J."/>
            <person name="Luo Z.H."/>
            <person name="Li M."/>
        </authorList>
    </citation>
    <scope>NUCLEOTIDE SEQUENCE [LARGE SCALE GENOMIC DNA]</scope>
    <source>
        <strain evidence="1">SpSt-500</strain>
    </source>
</reference>
<gene>
    <name evidence="1" type="ORF">ENS56_12035</name>
</gene>
<sequence length="125" mass="14530">MPRGKIIFLERRTTMEPKLLRFAELIFAGVEENYSEVKKDLEERGIFPDKLTEELLAKLDNNKNYSGNADNKNTNNGFGKMDSIKQTEELEKKILELKTKSLVFYIINLAGKEKEKEEEKEKKDA</sequence>
<accession>A0A832G7D8</accession>